<protein>
    <submittedName>
        <fullName evidence="1">Uncharacterized protein</fullName>
    </submittedName>
</protein>
<organism evidence="1 2">
    <name type="scientific">Pedobacter miscanthi</name>
    <dbReference type="NCBI Taxonomy" id="2259170"/>
    <lineage>
        <taxon>Bacteria</taxon>
        <taxon>Pseudomonadati</taxon>
        <taxon>Bacteroidota</taxon>
        <taxon>Sphingobacteriia</taxon>
        <taxon>Sphingobacteriales</taxon>
        <taxon>Sphingobacteriaceae</taxon>
        <taxon>Pedobacter</taxon>
    </lineage>
</organism>
<evidence type="ECO:0000313" key="1">
    <source>
        <dbReference type="EMBL" id="RBQ11483.1"/>
    </source>
</evidence>
<dbReference type="EMBL" id="QNQU01000002">
    <property type="protein sequence ID" value="RBQ11483.1"/>
    <property type="molecule type" value="Genomic_DNA"/>
</dbReference>
<dbReference type="AlphaFoldDB" id="A0A366LDB9"/>
<keyword evidence="2" id="KW-1185">Reference proteome</keyword>
<proteinExistence type="predicted"/>
<accession>A0A366LDB9</accession>
<dbReference type="Proteomes" id="UP000252081">
    <property type="component" value="Unassembled WGS sequence"/>
</dbReference>
<reference evidence="1 2" key="1">
    <citation type="submission" date="2018-07" db="EMBL/GenBank/DDBJ databases">
        <title>A draft genome of a endophytic bacteria, a new species of Pedobacter.</title>
        <authorList>
            <person name="Zhang Z.D."/>
            <person name="Chen Z.J."/>
        </authorList>
    </citation>
    <scope>NUCLEOTIDE SEQUENCE [LARGE SCALE GENOMIC DNA]</scope>
    <source>
        <strain evidence="1 2">RS10</strain>
    </source>
</reference>
<name>A0A366LDB9_9SPHI</name>
<evidence type="ECO:0000313" key="2">
    <source>
        <dbReference type="Proteomes" id="UP000252081"/>
    </source>
</evidence>
<gene>
    <name evidence="1" type="ORF">DRW42_03195</name>
</gene>
<dbReference type="RefSeq" id="WP_113947397.1">
    <property type="nucleotide sequence ID" value="NZ_QNQU01000002.1"/>
</dbReference>
<sequence>MPFITELIGVTSEEKNSNFISCRIPAWNFSKVLALIAALRSKPGDPLAFIHFTQNAVMAENHLHSYYFNTLA</sequence>
<comment type="caution">
    <text evidence="1">The sequence shown here is derived from an EMBL/GenBank/DDBJ whole genome shotgun (WGS) entry which is preliminary data.</text>
</comment>